<dbReference type="Pfam" id="PF03067">
    <property type="entry name" value="LPMO_10"/>
    <property type="match status" value="1"/>
</dbReference>
<dbReference type="SUPFAM" id="SSF49265">
    <property type="entry name" value="Fibronectin type III"/>
    <property type="match status" value="2"/>
</dbReference>
<dbReference type="Pfam" id="PF00041">
    <property type="entry name" value="fn3"/>
    <property type="match status" value="2"/>
</dbReference>
<dbReference type="InterPro" id="IPR003610">
    <property type="entry name" value="CBM5/12"/>
</dbReference>
<dbReference type="PROSITE" id="PS50853">
    <property type="entry name" value="FN3"/>
    <property type="match status" value="2"/>
</dbReference>
<dbReference type="SMART" id="SM00495">
    <property type="entry name" value="ChtBD3"/>
    <property type="match status" value="1"/>
</dbReference>
<dbReference type="Proteomes" id="UP000076796">
    <property type="component" value="Unassembled WGS sequence"/>
</dbReference>
<protein>
    <submittedName>
        <fullName evidence="5">Chitin-binding protein</fullName>
    </submittedName>
</protein>
<dbReference type="SUPFAM" id="SSF81296">
    <property type="entry name" value="E set domains"/>
    <property type="match status" value="1"/>
</dbReference>
<dbReference type="Pfam" id="PF02839">
    <property type="entry name" value="CBM_5_12"/>
    <property type="match status" value="1"/>
</dbReference>
<dbReference type="InterPro" id="IPR036116">
    <property type="entry name" value="FN3_sf"/>
</dbReference>
<dbReference type="Gene3D" id="2.60.40.10">
    <property type="entry name" value="Immunoglobulins"/>
    <property type="match status" value="2"/>
</dbReference>
<dbReference type="GO" id="GO:0030246">
    <property type="term" value="F:carbohydrate binding"/>
    <property type="evidence" value="ECO:0007669"/>
    <property type="project" value="InterPro"/>
</dbReference>
<dbReference type="InterPro" id="IPR004302">
    <property type="entry name" value="Cellulose/chitin-bd_N"/>
</dbReference>
<evidence type="ECO:0000256" key="1">
    <source>
        <dbReference type="ARBA" id="ARBA00022729"/>
    </source>
</evidence>
<evidence type="ECO:0000313" key="6">
    <source>
        <dbReference type="Proteomes" id="UP000076796"/>
    </source>
</evidence>
<evidence type="ECO:0000256" key="2">
    <source>
        <dbReference type="ARBA" id="ARBA00022801"/>
    </source>
</evidence>
<sequence>MPEVRLFCVNKSRMLITSGIIFMLLFAMSLLLTEQASAHGNVTNSRAGLCESNVNKNCGLIIYEPYSLEAHKGFPAGGPADGKIASAGVQHFSPLDEQSATRWSKVNIAPGSNTFNWKIKVPHATASWKYYITKQNWNPNAPLTRDSFDLTPFCTVPYNGQLPGSTYSDTCNVPSRTGYQVILAVWEISDTLNAFYNVIDVDFGGSVDNIAPTAPTAAVVSNIGTTSATITWNASTDNTGVIGYRIFNGSNQIGSTNGALTFNATGLTANTAYNLTVKAVDAAGNISAASNAVSFTTLPVTGPDTEAPTAPGHLHVMGTRTSTTIPLMWDASTDNVGVTGYQIFAGNTLVATVSGGATIEHLVTGLTPDTLYQFTVKAVDAAGNVSAASNVLTASTPPAPTTYPAWNSSTAYLGGTKVTHNGSNYEAKWWTQGETPGAPGVDVWKLIP</sequence>
<accession>A0A163DME0</accession>
<keyword evidence="6" id="KW-1185">Reference proteome</keyword>
<dbReference type="GeneID" id="97555436"/>
<dbReference type="InterPro" id="IPR051024">
    <property type="entry name" value="GlcNAc_Chitin_IntDeg"/>
</dbReference>
<proteinExistence type="predicted"/>
<dbReference type="Gene3D" id="2.70.50.50">
    <property type="entry name" value="chitin-binding protein cbp21"/>
    <property type="match status" value="1"/>
</dbReference>
<name>A0A163DME0_9BACL</name>
<keyword evidence="3" id="KW-0119">Carbohydrate metabolism</keyword>
<dbReference type="AlphaFoldDB" id="A0A163DME0"/>
<organism evidence="5 6">
    <name type="scientific">Paenibacillus glucanolyticus</name>
    <dbReference type="NCBI Taxonomy" id="59843"/>
    <lineage>
        <taxon>Bacteria</taxon>
        <taxon>Bacillati</taxon>
        <taxon>Bacillota</taxon>
        <taxon>Bacilli</taxon>
        <taxon>Bacillales</taxon>
        <taxon>Paenibacillaceae</taxon>
        <taxon>Paenibacillus</taxon>
    </lineage>
</organism>
<comment type="caution">
    <text evidence="5">The sequence shown here is derived from an EMBL/GenBank/DDBJ whole genome shotgun (WGS) entry which is preliminary data.</text>
</comment>
<dbReference type="CDD" id="cd00063">
    <property type="entry name" value="FN3"/>
    <property type="match status" value="2"/>
</dbReference>
<dbReference type="InterPro" id="IPR014756">
    <property type="entry name" value="Ig_E-set"/>
</dbReference>
<dbReference type="PANTHER" id="PTHR34823">
    <property type="entry name" value="GLCNAC-BINDING PROTEIN A"/>
    <property type="match status" value="1"/>
</dbReference>
<dbReference type="SMART" id="SM00060">
    <property type="entry name" value="FN3"/>
    <property type="match status" value="2"/>
</dbReference>
<dbReference type="GO" id="GO:0004553">
    <property type="term" value="F:hydrolase activity, hydrolyzing O-glycosyl compounds"/>
    <property type="evidence" value="ECO:0007669"/>
    <property type="project" value="InterPro"/>
</dbReference>
<dbReference type="InterPro" id="IPR003961">
    <property type="entry name" value="FN3_dom"/>
</dbReference>
<dbReference type="CDD" id="cd21177">
    <property type="entry name" value="LPMO_AA10"/>
    <property type="match status" value="1"/>
</dbReference>
<dbReference type="GO" id="GO:0005576">
    <property type="term" value="C:extracellular region"/>
    <property type="evidence" value="ECO:0007669"/>
    <property type="project" value="InterPro"/>
</dbReference>
<dbReference type="InterPro" id="IPR013783">
    <property type="entry name" value="Ig-like_fold"/>
</dbReference>
<dbReference type="OrthoDB" id="2702399at2"/>
<dbReference type="GO" id="GO:0000272">
    <property type="term" value="P:polysaccharide catabolic process"/>
    <property type="evidence" value="ECO:0007669"/>
    <property type="project" value="UniProtKB-KW"/>
</dbReference>
<dbReference type="Gene3D" id="2.10.10.20">
    <property type="entry name" value="Carbohydrate-binding module superfamily 5/12"/>
    <property type="match status" value="1"/>
</dbReference>
<keyword evidence="1" id="KW-0732">Signal</keyword>
<evidence type="ECO:0000313" key="5">
    <source>
        <dbReference type="EMBL" id="KZS43327.1"/>
    </source>
</evidence>
<evidence type="ECO:0000256" key="3">
    <source>
        <dbReference type="ARBA" id="ARBA00023326"/>
    </source>
</evidence>
<feature type="domain" description="Fibronectin type-III" evidence="4">
    <location>
        <begin position="211"/>
        <end position="300"/>
    </location>
</feature>
<dbReference type="SUPFAM" id="SSF51055">
    <property type="entry name" value="Carbohydrate binding domain"/>
    <property type="match status" value="1"/>
</dbReference>
<keyword evidence="2" id="KW-0378">Hydrolase</keyword>
<dbReference type="RefSeq" id="WP_063480738.1">
    <property type="nucleotide sequence ID" value="NZ_CP147845.1"/>
</dbReference>
<dbReference type="InterPro" id="IPR036573">
    <property type="entry name" value="CBM_sf_5/12"/>
</dbReference>
<feature type="domain" description="Fibronectin type-III" evidence="4">
    <location>
        <begin position="310"/>
        <end position="399"/>
    </location>
</feature>
<dbReference type="PANTHER" id="PTHR34823:SF1">
    <property type="entry name" value="CHITIN-BINDING TYPE-4 DOMAIN-CONTAINING PROTEIN"/>
    <property type="match status" value="1"/>
</dbReference>
<keyword evidence="3" id="KW-0624">Polysaccharide degradation</keyword>
<evidence type="ECO:0000259" key="4">
    <source>
        <dbReference type="PROSITE" id="PS50853"/>
    </source>
</evidence>
<reference evidence="5" key="1">
    <citation type="journal article" date="2016" name="Genome Announc.">
        <title>Draft genomes of two strains of Paenibacillus glucanolyticus with capability to degrade lignocellulose.</title>
        <authorList>
            <person name="Mathews S.L."/>
            <person name="Pawlak J."/>
            <person name="Grunden A.M."/>
        </authorList>
    </citation>
    <scope>NUCLEOTIDE SEQUENCE [LARGE SCALE GENOMIC DNA]</scope>
    <source>
        <strain evidence="5">SLM1</strain>
    </source>
</reference>
<gene>
    <name evidence="5" type="ORF">AWU65_01535</name>
</gene>
<dbReference type="EMBL" id="LWMH01000003">
    <property type="protein sequence ID" value="KZS43327.1"/>
    <property type="molecule type" value="Genomic_DNA"/>
</dbReference>
<dbReference type="CDD" id="cd12215">
    <property type="entry name" value="ChiC_BD"/>
    <property type="match status" value="1"/>
</dbReference>